<organism evidence="6 9">
    <name type="scientific">Marinomonas gallaica</name>
    <dbReference type="NCBI Taxonomy" id="1806667"/>
    <lineage>
        <taxon>Bacteria</taxon>
        <taxon>Pseudomonadati</taxon>
        <taxon>Pseudomonadota</taxon>
        <taxon>Gammaproteobacteria</taxon>
        <taxon>Oceanospirillales</taxon>
        <taxon>Oceanospirillaceae</taxon>
        <taxon>Marinomonas</taxon>
    </lineage>
</organism>
<dbReference type="GO" id="GO:0005886">
    <property type="term" value="C:plasma membrane"/>
    <property type="evidence" value="ECO:0007669"/>
    <property type="project" value="UniProtKB-SubCell"/>
</dbReference>
<keyword evidence="5" id="KW-0997">Cell inner membrane</keyword>
<evidence type="ECO:0000256" key="4">
    <source>
        <dbReference type="ARBA" id="ARBA00023136"/>
    </source>
</evidence>
<evidence type="ECO:0000313" key="9">
    <source>
        <dbReference type="Proteomes" id="UP000092871"/>
    </source>
</evidence>
<feature type="transmembrane region" description="Helical" evidence="5">
    <location>
        <begin position="81"/>
        <end position="98"/>
    </location>
</feature>
<feature type="transmembrane region" description="Helical" evidence="5">
    <location>
        <begin position="23"/>
        <end position="43"/>
    </location>
</feature>
<comment type="similarity">
    <text evidence="5">Belongs to the YciB family.</text>
</comment>
<feature type="transmembrane region" description="Helical" evidence="5">
    <location>
        <begin position="119"/>
        <end position="140"/>
    </location>
</feature>
<evidence type="ECO:0000256" key="1">
    <source>
        <dbReference type="ARBA" id="ARBA00022475"/>
    </source>
</evidence>
<dbReference type="PANTHER" id="PTHR36917">
    <property type="entry name" value="INTRACELLULAR SEPTATION PROTEIN A-RELATED"/>
    <property type="match status" value="1"/>
</dbReference>
<evidence type="ECO:0000313" key="7">
    <source>
        <dbReference type="EMBL" id="SBT21246.1"/>
    </source>
</evidence>
<dbReference type="Proteomes" id="UP000092871">
    <property type="component" value="Unassembled WGS sequence"/>
</dbReference>
<dbReference type="EMBL" id="FLRA01000002">
    <property type="protein sequence ID" value="SBT16198.1"/>
    <property type="molecule type" value="Genomic_DNA"/>
</dbReference>
<dbReference type="Proteomes" id="UP000092840">
    <property type="component" value="Unassembled WGS sequence"/>
</dbReference>
<keyword evidence="4 5" id="KW-0472">Membrane</keyword>
<evidence type="ECO:0000256" key="3">
    <source>
        <dbReference type="ARBA" id="ARBA00022989"/>
    </source>
</evidence>
<dbReference type="RefSeq" id="WP_067030679.1">
    <property type="nucleotide sequence ID" value="NZ_CP187511.1"/>
</dbReference>
<keyword evidence="8" id="KW-1185">Reference proteome</keyword>
<keyword evidence="1 5" id="KW-1003">Cell membrane</keyword>
<dbReference type="HAMAP" id="MF_00189">
    <property type="entry name" value="YciB"/>
    <property type="match status" value="1"/>
</dbReference>
<comment type="subcellular location">
    <subcellularLocation>
        <location evidence="5">Cell inner membrane</location>
        <topology evidence="5">Multi-pass membrane protein</topology>
    </subcellularLocation>
</comment>
<dbReference type="InterPro" id="IPR006008">
    <property type="entry name" value="YciB"/>
</dbReference>
<proteinExistence type="inferred from homology"/>
<dbReference type="AlphaFoldDB" id="A0A1C3JLV5"/>
<keyword evidence="3 5" id="KW-1133">Transmembrane helix</keyword>
<dbReference type="NCBIfam" id="NF001325">
    <property type="entry name" value="PRK00259.1-3"/>
    <property type="match status" value="1"/>
</dbReference>
<gene>
    <name evidence="5 6" type="primary">yciB</name>
    <name evidence="6" type="ORF">MGA5115_00278</name>
    <name evidence="7" type="ORF">MGA5116_01839</name>
</gene>
<reference evidence="6 9" key="1">
    <citation type="submission" date="2016-06" db="EMBL/GenBank/DDBJ databases">
        <authorList>
            <person name="Kjaerup R.B."/>
            <person name="Dalgaard T.S."/>
            <person name="Juul-Madsen H.R."/>
        </authorList>
    </citation>
    <scope>NUCLEOTIDE SEQUENCE [LARGE SCALE GENOMIC DNA]</scope>
    <source>
        <strain evidence="6 9">CECT 5115</strain>
    </source>
</reference>
<dbReference type="EMBL" id="FLRB01000012">
    <property type="protein sequence ID" value="SBT21246.1"/>
    <property type="molecule type" value="Genomic_DNA"/>
</dbReference>
<dbReference type="NCBIfam" id="TIGR00997">
    <property type="entry name" value="ispZ"/>
    <property type="match status" value="1"/>
</dbReference>
<evidence type="ECO:0000313" key="6">
    <source>
        <dbReference type="EMBL" id="SBT16198.1"/>
    </source>
</evidence>
<feature type="transmembrane region" description="Helical" evidence="5">
    <location>
        <begin position="152"/>
        <end position="170"/>
    </location>
</feature>
<evidence type="ECO:0000256" key="5">
    <source>
        <dbReference type="HAMAP-Rule" id="MF_00189"/>
    </source>
</evidence>
<sequence length="178" mass="20385">MKLLFDFLPILVFFLVYKSTDDIILATAVLIPATLIQVGFTWFKNRQVEKMHIISLALVVLLGGATVLLGDGDFIKWKPTIVNWLFAIAFFGSQFIGQRNIIERMMGDKIELPHKTWRTLNLAWVGFFILSGSVNLYVAFNFSEDFWVDFKLFGLLGMTIVFIILQGIYLSSHLQNKE</sequence>
<dbReference type="PANTHER" id="PTHR36917:SF1">
    <property type="entry name" value="INNER MEMBRANE-SPANNING PROTEIN YCIB"/>
    <property type="match status" value="1"/>
</dbReference>
<accession>A0A1C3JLV5</accession>
<name>A0A1C3JLV5_9GAMM</name>
<protein>
    <recommendedName>
        <fullName evidence="5">Inner membrane-spanning protein YciB</fullName>
    </recommendedName>
</protein>
<dbReference type="OrthoDB" id="9788219at2"/>
<dbReference type="Pfam" id="PF04279">
    <property type="entry name" value="IspA"/>
    <property type="match status" value="1"/>
</dbReference>
<comment type="function">
    <text evidence="5">Plays a role in cell envelope biogenesis, maintenance of cell envelope integrity and membrane homeostasis.</text>
</comment>
<evidence type="ECO:0000313" key="8">
    <source>
        <dbReference type="Proteomes" id="UP000092840"/>
    </source>
</evidence>
<reference evidence="7 8" key="2">
    <citation type="submission" date="2016-06" db="EMBL/GenBank/DDBJ databases">
        <authorList>
            <person name="Rodrigo-Torres L."/>
            <person name="Arahal D.R."/>
        </authorList>
    </citation>
    <scope>NUCLEOTIDE SEQUENCE [LARGE SCALE GENOMIC DNA]</scope>
    <source>
        <strain evidence="7 8">CECT 5116</strain>
    </source>
</reference>
<keyword evidence="2 5" id="KW-0812">Transmembrane</keyword>
<evidence type="ECO:0000256" key="2">
    <source>
        <dbReference type="ARBA" id="ARBA00022692"/>
    </source>
</evidence>
<feature type="transmembrane region" description="Helical" evidence="5">
    <location>
        <begin position="50"/>
        <end position="69"/>
    </location>
</feature>